<dbReference type="EMBL" id="JFHC01000079">
    <property type="protein sequence ID" value="KDR38708.1"/>
    <property type="molecule type" value="Genomic_DNA"/>
</dbReference>
<gene>
    <name evidence="1" type="ORF">BG61_37740</name>
</gene>
<keyword evidence="2" id="KW-1185">Reference proteome</keyword>
<accession>A0A069PDE8</accession>
<sequence>MANENVALVYVDASVDGSSRVQVFSMEVPKADALRIFAAARRDPRSIKEDLASFIAEEVRGDFLYVGYFEMAHGKILDEEVCFPLPHAFDAIEQHFSIKSDDLKAALVPENLAELVAERSKDLETLLNELPELMKDVELLKAKDAAVREAVAAELRAEIAAEKRSLH</sequence>
<evidence type="ECO:0000313" key="1">
    <source>
        <dbReference type="EMBL" id="KDR38708.1"/>
    </source>
</evidence>
<reference evidence="1 2" key="1">
    <citation type="submission" date="2014-03" db="EMBL/GenBank/DDBJ databases">
        <title>Draft Genome Sequences of Four Burkholderia Strains.</title>
        <authorList>
            <person name="Liu X.Y."/>
            <person name="Li C.X."/>
            <person name="Xu J.H."/>
        </authorList>
    </citation>
    <scope>NUCLEOTIDE SEQUENCE [LARGE SCALE GENOMIC DNA]</scope>
    <source>
        <strain evidence="1 2">DSM 50014</strain>
    </source>
</reference>
<protein>
    <submittedName>
        <fullName evidence="1">Uncharacterized protein</fullName>
    </submittedName>
</protein>
<name>A0A069PDE8_9BURK</name>
<dbReference type="Proteomes" id="UP000027466">
    <property type="component" value="Unassembled WGS sequence"/>
</dbReference>
<proteinExistence type="predicted"/>
<comment type="caution">
    <text evidence="1">The sequence shown here is derived from an EMBL/GenBank/DDBJ whole genome shotgun (WGS) entry which is preliminary data.</text>
</comment>
<organism evidence="1 2">
    <name type="scientific">Caballeronia glathei</name>
    <dbReference type="NCBI Taxonomy" id="60547"/>
    <lineage>
        <taxon>Bacteria</taxon>
        <taxon>Pseudomonadati</taxon>
        <taxon>Pseudomonadota</taxon>
        <taxon>Betaproteobacteria</taxon>
        <taxon>Burkholderiales</taxon>
        <taxon>Burkholderiaceae</taxon>
        <taxon>Caballeronia</taxon>
    </lineage>
</organism>
<dbReference type="AlphaFoldDB" id="A0A069PDE8"/>
<dbReference type="RefSeq" id="WP_035942568.1">
    <property type="nucleotide sequence ID" value="NZ_CADFFX010000033.1"/>
</dbReference>
<evidence type="ECO:0000313" key="2">
    <source>
        <dbReference type="Proteomes" id="UP000027466"/>
    </source>
</evidence>